<keyword evidence="1" id="KW-1133">Transmembrane helix</keyword>
<accession>A0A9P9L3G7</accession>
<dbReference type="EMBL" id="JAGTJS010000003">
    <property type="protein sequence ID" value="KAH7273259.1"/>
    <property type="molecule type" value="Genomic_DNA"/>
</dbReference>
<dbReference type="PANTHER" id="PTHR35872">
    <property type="entry name" value="INTEGRAL MEMBRANE PROTEIN (AFU_ORTHOLOGUE AFUA_5G07110)"/>
    <property type="match status" value="1"/>
</dbReference>
<keyword evidence="1" id="KW-0472">Membrane</keyword>
<gene>
    <name evidence="2" type="ORF">B0J15DRAFT_387445</name>
</gene>
<name>A0A9P9L3G7_FUSSL</name>
<comment type="caution">
    <text evidence="2">The sequence shown here is derived from an EMBL/GenBank/DDBJ whole genome shotgun (WGS) entry which is preliminary data.</text>
</comment>
<keyword evidence="3" id="KW-1185">Reference proteome</keyword>
<proteinExistence type="predicted"/>
<protein>
    <submittedName>
        <fullName evidence="2">Uncharacterized protein</fullName>
    </submittedName>
</protein>
<dbReference type="PANTHER" id="PTHR35872:SF1">
    <property type="entry name" value="ALPHA-L-RHAMNOSIDASE C"/>
    <property type="match status" value="1"/>
</dbReference>
<feature type="transmembrane region" description="Helical" evidence="1">
    <location>
        <begin position="315"/>
        <end position="337"/>
    </location>
</feature>
<evidence type="ECO:0000256" key="1">
    <source>
        <dbReference type="SAM" id="Phobius"/>
    </source>
</evidence>
<dbReference type="OrthoDB" id="6407410at2759"/>
<evidence type="ECO:0000313" key="3">
    <source>
        <dbReference type="Proteomes" id="UP000736672"/>
    </source>
</evidence>
<dbReference type="Proteomes" id="UP000736672">
    <property type="component" value="Unassembled WGS sequence"/>
</dbReference>
<feature type="transmembrane region" description="Helical" evidence="1">
    <location>
        <begin position="349"/>
        <end position="369"/>
    </location>
</feature>
<sequence length="389" mass="43376">MAGQPTSSNNGLAGRLRGVSISVIKANPQLGVWQAAGTAIAQAPNLRELRDPESGGANIAFNVQGHSARFAVQEPDGELALATPHTKRPIFSTPLFNNVTAQELDSPAEVISRGAHVTPMGQNHHHTHWSLRGKDCHPRQRRRSLYERHNGGVKEKWGPTIVHGMKALWKFFKTPAGFLITIYFLNIVAWGAMLFFLLLKAAPAMNHPSADDDDSPRKKWLEIDSQILNALFCVTGFGLAPWRFRDLHLFVRAVHLKNRTAMKKLAEQNKSWFRPPPTWVDQNETEMATAVKTGGIIHTTTFTGEKAPPTPLWKLGFTIWMMVLNTLLQAILCYYMWGYDRFNRPSWATGTFIALGCCVAMFAGLMSWWEGRKVKKTEGPLVEIVGGTV</sequence>
<feature type="transmembrane region" description="Helical" evidence="1">
    <location>
        <begin position="176"/>
        <end position="199"/>
    </location>
</feature>
<keyword evidence="1" id="KW-0812">Transmembrane</keyword>
<dbReference type="Pfam" id="PF11204">
    <property type="entry name" value="DUF2985"/>
    <property type="match status" value="1"/>
</dbReference>
<reference evidence="2" key="1">
    <citation type="journal article" date="2021" name="Nat. Commun.">
        <title>Genetic determinants of endophytism in the Arabidopsis root mycobiome.</title>
        <authorList>
            <person name="Mesny F."/>
            <person name="Miyauchi S."/>
            <person name="Thiergart T."/>
            <person name="Pickel B."/>
            <person name="Atanasova L."/>
            <person name="Karlsson M."/>
            <person name="Huettel B."/>
            <person name="Barry K.W."/>
            <person name="Haridas S."/>
            <person name="Chen C."/>
            <person name="Bauer D."/>
            <person name="Andreopoulos W."/>
            <person name="Pangilinan J."/>
            <person name="LaButti K."/>
            <person name="Riley R."/>
            <person name="Lipzen A."/>
            <person name="Clum A."/>
            <person name="Drula E."/>
            <person name="Henrissat B."/>
            <person name="Kohler A."/>
            <person name="Grigoriev I.V."/>
            <person name="Martin F.M."/>
            <person name="Hacquard S."/>
        </authorList>
    </citation>
    <scope>NUCLEOTIDE SEQUENCE</scope>
    <source>
        <strain evidence="2">FSSC 5 MPI-SDFR-AT-0091</strain>
    </source>
</reference>
<dbReference type="InterPro" id="IPR021369">
    <property type="entry name" value="DUF2985"/>
</dbReference>
<dbReference type="AlphaFoldDB" id="A0A9P9L3G7"/>
<organism evidence="2 3">
    <name type="scientific">Fusarium solani</name>
    <name type="common">Filamentous fungus</name>
    <dbReference type="NCBI Taxonomy" id="169388"/>
    <lineage>
        <taxon>Eukaryota</taxon>
        <taxon>Fungi</taxon>
        <taxon>Dikarya</taxon>
        <taxon>Ascomycota</taxon>
        <taxon>Pezizomycotina</taxon>
        <taxon>Sordariomycetes</taxon>
        <taxon>Hypocreomycetidae</taxon>
        <taxon>Hypocreales</taxon>
        <taxon>Nectriaceae</taxon>
        <taxon>Fusarium</taxon>
        <taxon>Fusarium solani species complex</taxon>
    </lineage>
</organism>
<evidence type="ECO:0000313" key="2">
    <source>
        <dbReference type="EMBL" id="KAH7273259.1"/>
    </source>
</evidence>